<dbReference type="GO" id="GO:0004518">
    <property type="term" value="F:nuclease activity"/>
    <property type="evidence" value="ECO:0007669"/>
    <property type="project" value="UniProtKB-KW"/>
</dbReference>
<accession>A0A1G7AYG3</accession>
<name>A0A1G7AYG3_9FLAO</name>
<dbReference type="GO" id="GO:0016787">
    <property type="term" value="F:hydrolase activity"/>
    <property type="evidence" value="ECO:0007669"/>
    <property type="project" value="UniProtKB-KW"/>
</dbReference>
<dbReference type="Proteomes" id="UP000198517">
    <property type="component" value="Unassembled WGS sequence"/>
</dbReference>
<evidence type="ECO:0000256" key="1">
    <source>
        <dbReference type="ARBA" id="ARBA00006429"/>
    </source>
</evidence>
<proteinExistence type="inferred from homology"/>
<evidence type="ECO:0000256" key="3">
    <source>
        <dbReference type="ARBA" id="ARBA00022729"/>
    </source>
</evidence>
<evidence type="ECO:0000256" key="4">
    <source>
        <dbReference type="ARBA" id="ARBA00022801"/>
    </source>
</evidence>
<dbReference type="AlphaFoldDB" id="A0A1G7AYG3"/>
<keyword evidence="3" id="KW-0732">Signal</keyword>
<keyword evidence="4" id="KW-0378">Hydrolase</keyword>
<dbReference type="Pfam" id="PF04231">
    <property type="entry name" value="Endonuclease_1"/>
    <property type="match status" value="1"/>
</dbReference>
<sequence>MKKLGLFAVLLLGVLIGAQIPSGYYDGTDGLSGAQLKTKLSQIINNGAQDKGYSALLKAYKTTDVDNYYEKDGTVLDIYSENPKGTDPYEFSFYDACGNYKKEGDCYNREHIVPQSFFNKKSPMRNDVHFIVPTDGKVNAMRSDFPYGIVKNPTWISRNGSKLGNNSTPGYSGVVFEPIDEFKGDVARMILYFVTRYEDKLREFKSGNILSTNKAKGLQDWELNVLLKWNQEDRVSKKEIDRNNAAYKYQHNRNPFIDHPEFVEKIWGKSNLLSTKEISYRQKLLVHPNPVKNGIIYLTHWEKGDRAEVFTTSGQKVLSVAANGIINVKSFPKGLYILRVGSKSTKILIQ</sequence>
<keyword evidence="2" id="KW-0540">Nuclease</keyword>
<dbReference type="InterPro" id="IPR044925">
    <property type="entry name" value="His-Me_finger_sf"/>
</dbReference>
<gene>
    <name evidence="5" type="ORF">SAMN05421544_104146</name>
</gene>
<evidence type="ECO:0000313" key="6">
    <source>
        <dbReference type="Proteomes" id="UP000198517"/>
    </source>
</evidence>
<dbReference type="InterPro" id="IPR026444">
    <property type="entry name" value="Secre_tail"/>
</dbReference>
<organism evidence="5 6">
    <name type="scientific">Riemerella columbipharyngis</name>
    <dbReference type="NCBI Taxonomy" id="1071918"/>
    <lineage>
        <taxon>Bacteria</taxon>
        <taxon>Pseudomonadati</taxon>
        <taxon>Bacteroidota</taxon>
        <taxon>Flavobacteriia</taxon>
        <taxon>Flavobacteriales</taxon>
        <taxon>Weeksellaceae</taxon>
        <taxon>Riemerella</taxon>
    </lineage>
</organism>
<dbReference type="RefSeq" id="WP_092736178.1">
    <property type="nucleotide sequence ID" value="NZ_FNAS01000004.1"/>
</dbReference>
<comment type="similarity">
    <text evidence="1">Belongs to the EndA/NucM nuclease family.</text>
</comment>
<keyword evidence="6" id="KW-1185">Reference proteome</keyword>
<reference evidence="5 6" key="1">
    <citation type="submission" date="2016-10" db="EMBL/GenBank/DDBJ databases">
        <authorList>
            <person name="de Groot N.N."/>
        </authorList>
    </citation>
    <scope>NUCLEOTIDE SEQUENCE [LARGE SCALE GENOMIC DNA]</scope>
    <source>
        <strain evidence="5 6">DSM 24015</strain>
    </source>
</reference>
<dbReference type="PANTHER" id="PTHR33607:SF2">
    <property type="entry name" value="ENDONUCLEASE-1"/>
    <property type="match status" value="1"/>
</dbReference>
<evidence type="ECO:0000256" key="2">
    <source>
        <dbReference type="ARBA" id="ARBA00022722"/>
    </source>
</evidence>
<dbReference type="PANTHER" id="PTHR33607">
    <property type="entry name" value="ENDONUCLEASE-1"/>
    <property type="match status" value="1"/>
</dbReference>
<dbReference type="InterPro" id="IPR007346">
    <property type="entry name" value="Endonuclease-I"/>
</dbReference>
<dbReference type="OrthoDB" id="5485925at2"/>
<dbReference type="EMBL" id="FNAS01000004">
    <property type="protein sequence ID" value="SDE19823.1"/>
    <property type="molecule type" value="Genomic_DNA"/>
</dbReference>
<dbReference type="STRING" id="1071918.SAMN05421544_104146"/>
<evidence type="ECO:0000313" key="5">
    <source>
        <dbReference type="EMBL" id="SDE19823.1"/>
    </source>
</evidence>
<dbReference type="NCBIfam" id="TIGR04183">
    <property type="entry name" value="Por_Secre_tail"/>
    <property type="match status" value="1"/>
</dbReference>
<dbReference type="SUPFAM" id="SSF54060">
    <property type="entry name" value="His-Me finger endonucleases"/>
    <property type="match status" value="1"/>
</dbReference>
<protein>
    <submittedName>
        <fullName evidence="5">Por secretion system C-terminal sorting domain-containing protein</fullName>
    </submittedName>
</protein>